<dbReference type="Pfam" id="PF10531">
    <property type="entry name" value="SLBB"/>
    <property type="match status" value="2"/>
</dbReference>
<keyword evidence="3" id="KW-1133">Transmembrane helix</keyword>
<evidence type="ECO:0000259" key="6">
    <source>
        <dbReference type="Pfam" id="PF10531"/>
    </source>
</evidence>
<feature type="domain" description="Soluble ligand binding" evidence="6">
    <location>
        <begin position="443"/>
        <end position="490"/>
    </location>
</feature>
<sequence length="542" mass="58994">MRAWSRRSAATAAAVIALACMSGVSRATAAQNTPEALVETLARQAAGRAQSPTAPGQDFGSTGQGRVVPGPVDPNAYVVGPGDVFDLHLMGAVGETITLRVSPEGTVFLPGYGTVAVAGLSLTDMRTRVSGVLSGRMRSVSWTLELVQARRMRIYVTGDVQTPGPMDLSATSRVSDALPPSALTKTGSRRNVRVLRRDGSTEHADLELFTWTGSNDANPYLRDGDILNVPSAVEWVHAYGALARPGRFELGPRDSLLTLIELAGGPLPATLAERALLIRWREAARPESVFFSLGDVYSRTFNPSLQDGDRVYLYYLPSYRELYQATIRGEVERPGTYPITLGRTRLSDLVRAAGGFRPGADLAGIRLYRGGTTTDAPDQELDRLLRLSRSEMTEAEYEQLRSRLVGKRQDFRVDWTRLQQQPELDLLLDRSDIIEVDPVLATVRVEGEVRRPGLVQYDPAHRVEDYVRLAGGLSNRAASGKIVVQRAITGQTLPARDVPALVPGDLIWVPLRPERTLWQNIGTLIAVAAQVATVVIAVRSVN</sequence>
<feature type="transmembrane region" description="Helical" evidence="3">
    <location>
        <begin position="517"/>
        <end position="538"/>
    </location>
</feature>
<evidence type="ECO:0000256" key="4">
    <source>
        <dbReference type="SAM" id="SignalP"/>
    </source>
</evidence>
<dbReference type="InterPro" id="IPR003715">
    <property type="entry name" value="Poly_export_N"/>
</dbReference>
<comment type="caution">
    <text evidence="7">The sequence shown here is derived from an EMBL/GenBank/DDBJ whole genome shotgun (WGS) entry which is preliminary data.</text>
</comment>
<dbReference type="GO" id="GO:0015159">
    <property type="term" value="F:polysaccharide transmembrane transporter activity"/>
    <property type="evidence" value="ECO:0007669"/>
    <property type="project" value="InterPro"/>
</dbReference>
<keyword evidence="1 4" id="KW-0732">Signal</keyword>
<organism evidence="7">
    <name type="scientific">Eiseniibacteriota bacterium</name>
    <dbReference type="NCBI Taxonomy" id="2212470"/>
    <lineage>
        <taxon>Bacteria</taxon>
        <taxon>Candidatus Eiseniibacteriota</taxon>
    </lineage>
</organism>
<proteinExistence type="predicted"/>
<accession>A0A832I350</accession>
<reference evidence="7" key="1">
    <citation type="journal article" date="2020" name="mSystems">
        <title>Genome- and Community-Level Interaction Insights into Carbon Utilization and Element Cycling Functions of Hydrothermarchaeota in Hydrothermal Sediment.</title>
        <authorList>
            <person name="Zhou Z."/>
            <person name="Liu Y."/>
            <person name="Xu W."/>
            <person name="Pan J."/>
            <person name="Luo Z.H."/>
            <person name="Li M."/>
        </authorList>
    </citation>
    <scope>NUCLEOTIDE SEQUENCE [LARGE SCALE GENOMIC DNA]</scope>
    <source>
        <strain evidence="7">SpSt-381</strain>
    </source>
</reference>
<dbReference type="EMBL" id="DSQF01000022">
    <property type="protein sequence ID" value="HGZ43929.1"/>
    <property type="molecule type" value="Genomic_DNA"/>
</dbReference>
<dbReference type="Gene3D" id="3.10.560.10">
    <property type="entry name" value="Outer membrane lipoprotein wza domain like"/>
    <property type="match status" value="4"/>
</dbReference>
<dbReference type="AlphaFoldDB" id="A0A832I350"/>
<dbReference type="InterPro" id="IPR049712">
    <property type="entry name" value="Poly_export"/>
</dbReference>
<name>A0A832I350_UNCEI</name>
<evidence type="ECO:0000256" key="3">
    <source>
        <dbReference type="SAM" id="Phobius"/>
    </source>
</evidence>
<keyword evidence="3" id="KW-0472">Membrane</keyword>
<feature type="region of interest" description="Disordered" evidence="2">
    <location>
        <begin position="43"/>
        <end position="66"/>
    </location>
</feature>
<feature type="signal peptide" evidence="4">
    <location>
        <begin position="1"/>
        <end position="29"/>
    </location>
</feature>
<dbReference type="PANTHER" id="PTHR33619">
    <property type="entry name" value="POLYSACCHARIDE EXPORT PROTEIN GFCE-RELATED"/>
    <property type="match status" value="1"/>
</dbReference>
<gene>
    <name evidence="7" type="ORF">ENR23_11010</name>
</gene>
<dbReference type="PANTHER" id="PTHR33619:SF3">
    <property type="entry name" value="POLYSACCHARIDE EXPORT PROTEIN GFCE-RELATED"/>
    <property type="match status" value="1"/>
</dbReference>
<feature type="domain" description="Soluble ligand binding" evidence="6">
    <location>
        <begin position="325"/>
        <end position="372"/>
    </location>
</feature>
<protein>
    <recommendedName>
        <fullName evidence="8">Soluble ligand binding domain-containing protein</fullName>
    </recommendedName>
</protein>
<feature type="domain" description="Polysaccharide export protein N-terminal" evidence="5">
    <location>
        <begin position="74"/>
        <end position="144"/>
    </location>
</feature>
<evidence type="ECO:0000313" key="7">
    <source>
        <dbReference type="EMBL" id="HGZ43929.1"/>
    </source>
</evidence>
<dbReference type="InterPro" id="IPR019554">
    <property type="entry name" value="Soluble_ligand-bd"/>
</dbReference>
<dbReference type="Pfam" id="PF02563">
    <property type="entry name" value="Poly_export"/>
    <property type="match status" value="1"/>
</dbReference>
<dbReference type="PROSITE" id="PS51257">
    <property type="entry name" value="PROKAR_LIPOPROTEIN"/>
    <property type="match status" value="1"/>
</dbReference>
<evidence type="ECO:0008006" key="8">
    <source>
        <dbReference type="Google" id="ProtNLM"/>
    </source>
</evidence>
<feature type="chain" id="PRO_5032940340" description="Soluble ligand binding domain-containing protein" evidence="4">
    <location>
        <begin position="30"/>
        <end position="542"/>
    </location>
</feature>
<keyword evidence="3" id="KW-0812">Transmembrane</keyword>
<evidence type="ECO:0000256" key="2">
    <source>
        <dbReference type="SAM" id="MobiDB-lite"/>
    </source>
</evidence>
<evidence type="ECO:0000259" key="5">
    <source>
        <dbReference type="Pfam" id="PF02563"/>
    </source>
</evidence>
<evidence type="ECO:0000256" key="1">
    <source>
        <dbReference type="ARBA" id="ARBA00022729"/>
    </source>
</evidence>